<keyword evidence="3" id="KW-1185">Reference proteome</keyword>
<evidence type="ECO:0000313" key="3">
    <source>
        <dbReference type="Proteomes" id="UP000569914"/>
    </source>
</evidence>
<protein>
    <recommendedName>
        <fullName evidence="1">KTSC domain-containing protein</fullName>
    </recommendedName>
</protein>
<dbReference type="InterPro" id="IPR025309">
    <property type="entry name" value="KTSC_dom"/>
</dbReference>
<gene>
    <name evidence="2" type="ORF">BKA15_003664</name>
</gene>
<dbReference type="EMBL" id="JACCBU010000001">
    <property type="protein sequence ID" value="NYE72335.1"/>
    <property type="molecule type" value="Genomic_DNA"/>
</dbReference>
<accession>A0A7Y9I8S0</accession>
<dbReference type="RefSeq" id="WP_218871435.1">
    <property type="nucleotide sequence ID" value="NZ_JACCBU010000001.1"/>
</dbReference>
<proteinExistence type="predicted"/>
<evidence type="ECO:0000313" key="2">
    <source>
        <dbReference type="EMBL" id="NYE72335.1"/>
    </source>
</evidence>
<dbReference type="AlphaFoldDB" id="A0A7Y9I8S0"/>
<name>A0A7Y9I8S0_9ACTN</name>
<organism evidence="2 3">
    <name type="scientific">Microlunatus parietis</name>
    <dbReference type="NCBI Taxonomy" id="682979"/>
    <lineage>
        <taxon>Bacteria</taxon>
        <taxon>Bacillati</taxon>
        <taxon>Actinomycetota</taxon>
        <taxon>Actinomycetes</taxon>
        <taxon>Propionibacteriales</taxon>
        <taxon>Propionibacteriaceae</taxon>
        <taxon>Microlunatus</taxon>
    </lineage>
</organism>
<evidence type="ECO:0000259" key="1">
    <source>
        <dbReference type="Pfam" id="PF13619"/>
    </source>
</evidence>
<feature type="domain" description="KTSC" evidence="1">
    <location>
        <begin position="15"/>
        <end position="72"/>
    </location>
</feature>
<reference evidence="2 3" key="1">
    <citation type="submission" date="2020-07" db="EMBL/GenBank/DDBJ databases">
        <title>Sequencing the genomes of 1000 actinobacteria strains.</title>
        <authorList>
            <person name="Klenk H.-P."/>
        </authorList>
    </citation>
    <scope>NUCLEOTIDE SEQUENCE [LARGE SCALE GENOMIC DNA]</scope>
    <source>
        <strain evidence="2 3">DSM 22083</strain>
    </source>
</reference>
<sequence>MPRERDGLPAMRRVESSSIRAVGYDSEHARLVIDFAGGGRYVYYGVPPSAYRELLAAESIGRHVNSVIKPRYPSESLNS</sequence>
<dbReference type="Pfam" id="PF13619">
    <property type="entry name" value="KTSC"/>
    <property type="match status" value="1"/>
</dbReference>
<comment type="caution">
    <text evidence="2">The sequence shown here is derived from an EMBL/GenBank/DDBJ whole genome shotgun (WGS) entry which is preliminary data.</text>
</comment>
<dbReference type="Proteomes" id="UP000569914">
    <property type="component" value="Unassembled WGS sequence"/>
</dbReference>